<name>A0A8T0INN6_CERPU</name>
<organism evidence="1 2">
    <name type="scientific">Ceratodon purpureus</name>
    <name type="common">Fire moss</name>
    <name type="synonym">Dicranum purpureum</name>
    <dbReference type="NCBI Taxonomy" id="3225"/>
    <lineage>
        <taxon>Eukaryota</taxon>
        <taxon>Viridiplantae</taxon>
        <taxon>Streptophyta</taxon>
        <taxon>Embryophyta</taxon>
        <taxon>Bryophyta</taxon>
        <taxon>Bryophytina</taxon>
        <taxon>Bryopsida</taxon>
        <taxon>Dicranidae</taxon>
        <taxon>Pseudoditrichales</taxon>
        <taxon>Ditrichaceae</taxon>
        <taxon>Ceratodon</taxon>
    </lineage>
</organism>
<sequence>MLCICKIYRESNSDPNTQRSALTNILKCECWDTLNQKLGAGTGRSTTLGVLGVALLESIIQHMDTRRNNSKNMRYARRRFTSRRTVRLNPKPHTTVAIASNPWRMSQNILGSSSTCPSRHVQFKSNKVFVEEQQMSHTSQ</sequence>
<dbReference type="Proteomes" id="UP000822688">
    <property type="component" value="Chromosome 3"/>
</dbReference>
<reference evidence="1" key="1">
    <citation type="submission" date="2020-06" db="EMBL/GenBank/DDBJ databases">
        <title>WGS assembly of Ceratodon purpureus strain R40.</title>
        <authorList>
            <person name="Carey S.B."/>
            <person name="Jenkins J."/>
            <person name="Shu S."/>
            <person name="Lovell J.T."/>
            <person name="Sreedasyam A."/>
            <person name="Maumus F."/>
            <person name="Tiley G.P."/>
            <person name="Fernandez-Pozo N."/>
            <person name="Barry K."/>
            <person name="Chen C."/>
            <person name="Wang M."/>
            <person name="Lipzen A."/>
            <person name="Daum C."/>
            <person name="Saski C.A."/>
            <person name="Payton A.C."/>
            <person name="Mcbreen J.C."/>
            <person name="Conrad R.E."/>
            <person name="Kollar L.M."/>
            <person name="Olsson S."/>
            <person name="Huttunen S."/>
            <person name="Landis J.B."/>
            <person name="Wickett N.J."/>
            <person name="Johnson M.G."/>
            <person name="Rensing S.A."/>
            <person name="Grimwood J."/>
            <person name="Schmutz J."/>
            <person name="Mcdaniel S.F."/>
        </authorList>
    </citation>
    <scope>NUCLEOTIDE SEQUENCE</scope>
    <source>
        <strain evidence="1">R40</strain>
    </source>
</reference>
<evidence type="ECO:0000313" key="1">
    <source>
        <dbReference type="EMBL" id="KAG0584188.1"/>
    </source>
</evidence>
<evidence type="ECO:0000313" key="2">
    <source>
        <dbReference type="Proteomes" id="UP000822688"/>
    </source>
</evidence>
<comment type="caution">
    <text evidence="1">The sequence shown here is derived from an EMBL/GenBank/DDBJ whole genome shotgun (WGS) entry which is preliminary data.</text>
</comment>
<keyword evidence="2" id="KW-1185">Reference proteome</keyword>
<dbReference type="EMBL" id="CM026423">
    <property type="protein sequence ID" value="KAG0584188.1"/>
    <property type="molecule type" value="Genomic_DNA"/>
</dbReference>
<accession>A0A8T0INN6</accession>
<dbReference type="AlphaFoldDB" id="A0A8T0INN6"/>
<gene>
    <name evidence="1" type="ORF">KC19_3G191800</name>
</gene>
<proteinExistence type="predicted"/>
<protein>
    <submittedName>
        <fullName evidence="1">Uncharacterized protein</fullName>
    </submittedName>
</protein>